<reference evidence="2" key="1">
    <citation type="journal article" date="2022" name="Mol. Ecol. Resour.">
        <title>The genomes of chicory, endive, great burdock and yacon provide insights into Asteraceae palaeo-polyploidization history and plant inulin production.</title>
        <authorList>
            <person name="Fan W."/>
            <person name="Wang S."/>
            <person name="Wang H."/>
            <person name="Wang A."/>
            <person name="Jiang F."/>
            <person name="Liu H."/>
            <person name="Zhao H."/>
            <person name="Xu D."/>
            <person name="Zhang Y."/>
        </authorList>
    </citation>
    <scope>NUCLEOTIDE SEQUENCE [LARGE SCALE GENOMIC DNA]</scope>
    <source>
        <strain evidence="2">cv. Yunnan</strain>
    </source>
</reference>
<evidence type="ECO:0000313" key="1">
    <source>
        <dbReference type="EMBL" id="KAI3819531.1"/>
    </source>
</evidence>
<comment type="caution">
    <text evidence="1">The sequence shown here is derived from an EMBL/GenBank/DDBJ whole genome shotgun (WGS) entry which is preliminary data.</text>
</comment>
<sequence>MPTMVNPKDYAVFEGSYSNSGPVTIQRPTKPLTERSLINRLKKEVKELTEKRDFHKQLYMSALDEQERDRPYANFGWHVQDFVRFCFEGPGEGRSN</sequence>
<accession>A0ACB9JH93</accession>
<dbReference type="Proteomes" id="UP001056120">
    <property type="component" value="Linkage Group LG04"/>
</dbReference>
<evidence type="ECO:0000313" key="2">
    <source>
        <dbReference type="Proteomes" id="UP001056120"/>
    </source>
</evidence>
<organism evidence="1 2">
    <name type="scientific">Smallanthus sonchifolius</name>
    <dbReference type="NCBI Taxonomy" id="185202"/>
    <lineage>
        <taxon>Eukaryota</taxon>
        <taxon>Viridiplantae</taxon>
        <taxon>Streptophyta</taxon>
        <taxon>Embryophyta</taxon>
        <taxon>Tracheophyta</taxon>
        <taxon>Spermatophyta</taxon>
        <taxon>Magnoliopsida</taxon>
        <taxon>eudicotyledons</taxon>
        <taxon>Gunneridae</taxon>
        <taxon>Pentapetalae</taxon>
        <taxon>asterids</taxon>
        <taxon>campanulids</taxon>
        <taxon>Asterales</taxon>
        <taxon>Asteraceae</taxon>
        <taxon>Asteroideae</taxon>
        <taxon>Heliantheae alliance</taxon>
        <taxon>Millerieae</taxon>
        <taxon>Smallanthus</taxon>
    </lineage>
</organism>
<gene>
    <name evidence="1" type="ORF">L1987_13372</name>
</gene>
<protein>
    <submittedName>
        <fullName evidence="1">Uncharacterized protein</fullName>
    </submittedName>
</protein>
<dbReference type="EMBL" id="CM042021">
    <property type="protein sequence ID" value="KAI3819531.1"/>
    <property type="molecule type" value="Genomic_DNA"/>
</dbReference>
<proteinExistence type="predicted"/>
<keyword evidence="2" id="KW-1185">Reference proteome</keyword>
<reference evidence="1 2" key="2">
    <citation type="journal article" date="2022" name="Mol. Ecol. Resour.">
        <title>The genomes of chicory, endive, great burdock and yacon provide insights into Asteraceae paleo-polyploidization history and plant inulin production.</title>
        <authorList>
            <person name="Fan W."/>
            <person name="Wang S."/>
            <person name="Wang H."/>
            <person name="Wang A."/>
            <person name="Jiang F."/>
            <person name="Liu H."/>
            <person name="Zhao H."/>
            <person name="Xu D."/>
            <person name="Zhang Y."/>
        </authorList>
    </citation>
    <scope>NUCLEOTIDE SEQUENCE [LARGE SCALE GENOMIC DNA]</scope>
    <source>
        <strain evidence="2">cv. Yunnan</strain>
        <tissue evidence="1">Leaves</tissue>
    </source>
</reference>
<name>A0ACB9JH93_9ASTR</name>